<sequence>MPPAPPTKFARTSIEGWSRKRSVSPATAGPPTRKMVSSSLQASPELISGTSARAPEPAFVPKRSDDGYYYEEEYREEHLACMLEMEAQTLAHPELMDQQPEIQWRMRPYLIDFIIEIHLQFRLRNEVLYLACNIIDRYVSRRVVYKRHYQLAGCAALWIAAKFEDSKERVPLVREFYDMCCAAYDQSSFIQMEAHIIETMNWTIGHPTADAWLRHMTMDPVVALKEDTRVTSMARYLMELTLYRREFIGVRPHVIAWGALRLARFILDENTKKPTPDFITPANDAAALRVAEAIDRIFVDWLNDVPLALSDIVVKKYSMGWHHRISAIVRQFYLDGHRYRPYPETPSTPCSTGLPTPSLTPSSWAGKRANMSRTSPSPGGSYSCSSSEAGDEPITPITPIDSHPGTVVEVDYVTARENSFGNAKDAHYATVQENPVTNVKDAHYAAVKENPVTNAKVDAHYAAVKENIAPSATSASKAMPPPSAYQVRPVLLALASSLAIPQRGVRRRSG</sequence>
<evidence type="ECO:0000256" key="2">
    <source>
        <dbReference type="ARBA" id="ARBA00022618"/>
    </source>
</evidence>
<proteinExistence type="inferred from homology"/>
<dbReference type="GO" id="GO:0019887">
    <property type="term" value="F:protein kinase regulator activity"/>
    <property type="evidence" value="ECO:0007669"/>
    <property type="project" value="UniProtKB-ARBA"/>
</dbReference>
<dbReference type="GO" id="GO:0051301">
    <property type="term" value="P:cell division"/>
    <property type="evidence" value="ECO:0007669"/>
    <property type="project" value="UniProtKB-KW"/>
</dbReference>
<dbReference type="Proteomes" id="UP000053611">
    <property type="component" value="Unassembled WGS sequence"/>
</dbReference>
<accession>A0A0J0XGW0</accession>
<evidence type="ECO:0000313" key="10">
    <source>
        <dbReference type="Proteomes" id="UP000053611"/>
    </source>
</evidence>
<protein>
    <recommendedName>
        <fullName evidence="11">Cyclin N-terminal domain-containing protein</fullName>
    </recommendedName>
</protein>
<dbReference type="InterPro" id="IPR006671">
    <property type="entry name" value="Cyclin_N"/>
</dbReference>
<dbReference type="Gene3D" id="1.10.472.10">
    <property type="entry name" value="Cyclin-like"/>
    <property type="match status" value="2"/>
</dbReference>
<dbReference type="InterPro" id="IPR004367">
    <property type="entry name" value="Cyclin_C-dom"/>
</dbReference>
<feature type="region of interest" description="Disordered" evidence="6">
    <location>
        <begin position="1"/>
        <end position="42"/>
    </location>
</feature>
<dbReference type="CDD" id="cd20559">
    <property type="entry name" value="CYCLIN_ScCLN_like"/>
    <property type="match status" value="1"/>
</dbReference>
<dbReference type="EMBL" id="KQ087236">
    <property type="protein sequence ID" value="KLT40330.1"/>
    <property type="molecule type" value="Genomic_DNA"/>
</dbReference>
<dbReference type="SUPFAM" id="SSF47954">
    <property type="entry name" value="Cyclin-like"/>
    <property type="match status" value="2"/>
</dbReference>
<dbReference type="SMART" id="SM01332">
    <property type="entry name" value="Cyclin_C"/>
    <property type="match status" value="1"/>
</dbReference>
<keyword evidence="3 5" id="KW-0195">Cyclin</keyword>
<evidence type="ECO:0000256" key="4">
    <source>
        <dbReference type="ARBA" id="ARBA00023306"/>
    </source>
</evidence>
<comment type="similarity">
    <text evidence="1 5">Belongs to the cyclin family.</text>
</comment>
<keyword evidence="4" id="KW-0131">Cell cycle</keyword>
<dbReference type="PANTHER" id="PTHR10177">
    <property type="entry name" value="CYCLINS"/>
    <property type="match status" value="1"/>
</dbReference>
<evidence type="ECO:0000256" key="1">
    <source>
        <dbReference type="ARBA" id="ARBA00008742"/>
    </source>
</evidence>
<dbReference type="GeneID" id="28980225"/>
<dbReference type="Pfam" id="PF02984">
    <property type="entry name" value="Cyclin_C"/>
    <property type="match status" value="1"/>
</dbReference>
<evidence type="ECO:0000256" key="6">
    <source>
        <dbReference type="SAM" id="MobiDB-lite"/>
    </source>
</evidence>
<dbReference type="InterPro" id="IPR039361">
    <property type="entry name" value="Cyclin"/>
</dbReference>
<feature type="compositionally biased region" description="Low complexity" evidence="6">
    <location>
        <begin position="375"/>
        <end position="387"/>
    </location>
</feature>
<organism evidence="9 10">
    <name type="scientific">Cutaneotrichosporon oleaginosum</name>
    <dbReference type="NCBI Taxonomy" id="879819"/>
    <lineage>
        <taxon>Eukaryota</taxon>
        <taxon>Fungi</taxon>
        <taxon>Dikarya</taxon>
        <taxon>Basidiomycota</taxon>
        <taxon>Agaricomycotina</taxon>
        <taxon>Tremellomycetes</taxon>
        <taxon>Trichosporonales</taxon>
        <taxon>Trichosporonaceae</taxon>
        <taxon>Cutaneotrichosporon</taxon>
    </lineage>
</organism>
<evidence type="ECO:0000313" key="9">
    <source>
        <dbReference type="EMBL" id="KLT40330.1"/>
    </source>
</evidence>
<feature type="domain" description="Cyclin-like" evidence="7">
    <location>
        <begin position="211"/>
        <end position="299"/>
    </location>
</feature>
<evidence type="ECO:0000256" key="5">
    <source>
        <dbReference type="RuleBase" id="RU000383"/>
    </source>
</evidence>
<dbReference type="InterPro" id="IPR013763">
    <property type="entry name" value="Cyclin-like_dom"/>
</dbReference>
<feature type="domain" description="Cyclin-like" evidence="7">
    <location>
        <begin position="112"/>
        <end position="198"/>
    </location>
</feature>
<evidence type="ECO:0000259" key="7">
    <source>
        <dbReference type="SMART" id="SM00385"/>
    </source>
</evidence>
<evidence type="ECO:0000256" key="3">
    <source>
        <dbReference type="ARBA" id="ARBA00023127"/>
    </source>
</evidence>
<gene>
    <name evidence="9" type="ORF">CC85DRAFT_156690</name>
</gene>
<feature type="compositionally biased region" description="Polar residues" evidence="6">
    <location>
        <begin position="345"/>
        <end position="363"/>
    </location>
</feature>
<dbReference type="GO" id="GO:0044843">
    <property type="term" value="P:cell cycle G1/S phase transition"/>
    <property type="evidence" value="ECO:0007669"/>
    <property type="project" value="UniProtKB-ARBA"/>
</dbReference>
<dbReference type="SMART" id="SM00385">
    <property type="entry name" value="CYCLIN"/>
    <property type="match status" value="2"/>
</dbReference>
<dbReference type="AlphaFoldDB" id="A0A0J0XGW0"/>
<evidence type="ECO:0008006" key="11">
    <source>
        <dbReference type="Google" id="ProtNLM"/>
    </source>
</evidence>
<feature type="domain" description="Cyclin C-terminal" evidence="8">
    <location>
        <begin position="207"/>
        <end position="331"/>
    </location>
</feature>
<keyword evidence="2" id="KW-0132">Cell division</keyword>
<dbReference type="RefSeq" id="XP_018276821.1">
    <property type="nucleotide sequence ID" value="XM_018419622.1"/>
</dbReference>
<dbReference type="GO" id="GO:0051726">
    <property type="term" value="P:regulation of cell cycle"/>
    <property type="evidence" value="ECO:0007669"/>
    <property type="project" value="UniProtKB-ARBA"/>
</dbReference>
<dbReference type="InterPro" id="IPR036915">
    <property type="entry name" value="Cyclin-like_sf"/>
</dbReference>
<dbReference type="FunFam" id="1.10.472.10:FF:000010">
    <property type="entry name" value="G1/S-specific cyclin Cln1"/>
    <property type="match status" value="1"/>
</dbReference>
<name>A0A0J0XGW0_9TREE</name>
<dbReference type="STRING" id="879819.A0A0J0XGW0"/>
<keyword evidence="10" id="KW-1185">Reference proteome</keyword>
<dbReference type="CDD" id="cd20537">
    <property type="entry name" value="CYCLIN_CCNO-like_rpt2"/>
    <property type="match status" value="1"/>
</dbReference>
<feature type="region of interest" description="Disordered" evidence="6">
    <location>
        <begin position="344"/>
        <end position="403"/>
    </location>
</feature>
<dbReference type="OrthoDB" id="5590282at2759"/>
<reference evidence="9 10" key="1">
    <citation type="submission" date="2015-03" db="EMBL/GenBank/DDBJ databases">
        <title>Genomics and transcriptomics of the oil-accumulating basidiomycete yeast T. oleaginosus allow insights into substrate utilization and the diverse evolutionary trajectories of mating systems in fungi.</title>
        <authorList>
            <consortium name="DOE Joint Genome Institute"/>
            <person name="Kourist R."/>
            <person name="Kracht O."/>
            <person name="Bracharz F."/>
            <person name="Lipzen A."/>
            <person name="Nolan M."/>
            <person name="Ohm R."/>
            <person name="Grigoriev I."/>
            <person name="Sun S."/>
            <person name="Heitman J."/>
            <person name="Bruck T."/>
            <person name="Nowrousian M."/>
        </authorList>
    </citation>
    <scope>NUCLEOTIDE SEQUENCE [LARGE SCALE GENOMIC DNA]</scope>
    <source>
        <strain evidence="9 10">IBC0246</strain>
    </source>
</reference>
<dbReference type="Pfam" id="PF00134">
    <property type="entry name" value="Cyclin_N"/>
    <property type="match status" value="1"/>
</dbReference>
<evidence type="ECO:0000259" key="8">
    <source>
        <dbReference type="SMART" id="SM01332"/>
    </source>
</evidence>